<dbReference type="AlphaFoldDB" id="A0A251S1T6"/>
<organism evidence="1 2">
    <name type="scientific">Helianthus annuus</name>
    <name type="common">Common sunflower</name>
    <dbReference type="NCBI Taxonomy" id="4232"/>
    <lineage>
        <taxon>Eukaryota</taxon>
        <taxon>Viridiplantae</taxon>
        <taxon>Streptophyta</taxon>
        <taxon>Embryophyta</taxon>
        <taxon>Tracheophyta</taxon>
        <taxon>Spermatophyta</taxon>
        <taxon>Magnoliopsida</taxon>
        <taxon>eudicotyledons</taxon>
        <taxon>Gunneridae</taxon>
        <taxon>Pentapetalae</taxon>
        <taxon>asterids</taxon>
        <taxon>campanulids</taxon>
        <taxon>Asterales</taxon>
        <taxon>Asteraceae</taxon>
        <taxon>Asteroideae</taxon>
        <taxon>Heliantheae alliance</taxon>
        <taxon>Heliantheae</taxon>
        <taxon>Helianthus</taxon>
    </lineage>
</organism>
<keyword evidence="2" id="KW-1185">Reference proteome</keyword>
<sequence length="103" mass="12058">MEPKTLNFIKFFKLKDETKPKFTTKHKLTITFTRGSQGVMSTWTQAWKGNGPKINTEAMLELGRTRLYRVMEISSRSVRGRRSSQVMDCTWVCMWSLNLIYVC</sequence>
<proteinExistence type="predicted"/>
<evidence type="ECO:0000313" key="2">
    <source>
        <dbReference type="Proteomes" id="UP000215914"/>
    </source>
</evidence>
<protein>
    <submittedName>
        <fullName evidence="1">Uncharacterized protein</fullName>
    </submittedName>
</protein>
<gene>
    <name evidence="1" type="ORF">HannXRQ_Chr16g0518101</name>
</gene>
<dbReference type="InParanoid" id="A0A251S1T6"/>
<evidence type="ECO:0000313" key="1">
    <source>
        <dbReference type="EMBL" id="OTF92096.1"/>
    </source>
</evidence>
<dbReference type="Proteomes" id="UP000215914">
    <property type="component" value="Chromosome 16"/>
</dbReference>
<name>A0A251S1T6_HELAN</name>
<accession>A0A251S1T6</accession>
<reference evidence="2" key="1">
    <citation type="journal article" date="2017" name="Nature">
        <title>The sunflower genome provides insights into oil metabolism, flowering and Asterid evolution.</title>
        <authorList>
            <person name="Badouin H."/>
            <person name="Gouzy J."/>
            <person name="Grassa C.J."/>
            <person name="Murat F."/>
            <person name="Staton S.E."/>
            <person name="Cottret L."/>
            <person name="Lelandais-Briere C."/>
            <person name="Owens G.L."/>
            <person name="Carrere S."/>
            <person name="Mayjonade B."/>
            <person name="Legrand L."/>
            <person name="Gill N."/>
            <person name="Kane N.C."/>
            <person name="Bowers J.E."/>
            <person name="Hubner S."/>
            <person name="Bellec A."/>
            <person name="Berard A."/>
            <person name="Berges H."/>
            <person name="Blanchet N."/>
            <person name="Boniface M.C."/>
            <person name="Brunel D."/>
            <person name="Catrice O."/>
            <person name="Chaidir N."/>
            <person name="Claudel C."/>
            <person name="Donnadieu C."/>
            <person name="Faraut T."/>
            <person name="Fievet G."/>
            <person name="Helmstetter N."/>
            <person name="King M."/>
            <person name="Knapp S.J."/>
            <person name="Lai Z."/>
            <person name="Le Paslier M.C."/>
            <person name="Lippi Y."/>
            <person name="Lorenzon L."/>
            <person name="Mandel J.R."/>
            <person name="Marage G."/>
            <person name="Marchand G."/>
            <person name="Marquand E."/>
            <person name="Bret-Mestries E."/>
            <person name="Morien E."/>
            <person name="Nambeesan S."/>
            <person name="Nguyen T."/>
            <person name="Pegot-Espagnet P."/>
            <person name="Pouilly N."/>
            <person name="Raftis F."/>
            <person name="Sallet E."/>
            <person name="Schiex T."/>
            <person name="Thomas J."/>
            <person name="Vandecasteele C."/>
            <person name="Vares D."/>
            <person name="Vear F."/>
            <person name="Vautrin S."/>
            <person name="Crespi M."/>
            <person name="Mangin B."/>
            <person name="Burke J.M."/>
            <person name="Salse J."/>
            <person name="Munos S."/>
            <person name="Vincourt P."/>
            <person name="Rieseberg L.H."/>
            <person name="Langlade N.B."/>
        </authorList>
    </citation>
    <scope>NUCLEOTIDE SEQUENCE [LARGE SCALE GENOMIC DNA]</scope>
    <source>
        <strain evidence="2">cv. SF193</strain>
    </source>
</reference>
<dbReference type="EMBL" id="CM007905">
    <property type="protein sequence ID" value="OTF92096.1"/>
    <property type="molecule type" value="Genomic_DNA"/>
</dbReference>